<dbReference type="Proteomes" id="UP000499080">
    <property type="component" value="Unassembled WGS sequence"/>
</dbReference>
<feature type="region of interest" description="Disordered" evidence="1">
    <location>
        <begin position="59"/>
        <end position="86"/>
    </location>
</feature>
<feature type="compositionally biased region" description="Basic and acidic residues" evidence="1">
    <location>
        <begin position="75"/>
        <end position="86"/>
    </location>
</feature>
<reference evidence="2 3" key="1">
    <citation type="journal article" date="2019" name="Sci. Rep.">
        <title>Orb-weaving spider Araneus ventricosus genome elucidates the spidroin gene catalogue.</title>
        <authorList>
            <person name="Kono N."/>
            <person name="Nakamura H."/>
            <person name="Ohtoshi R."/>
            <person name="Moran D.A.P."/>
            <person name="Shinohara A."/>
            <person name="Yoshida Y."/>
            <person name="Fujiwara M."/>
            <person name="Mori M."/>
            <person name="Tomita M."/>
            <person name="Arakawa K."/>
        </authorList>
    </citation>
    <scope>NUCLEOTIDE SEQUENCE [LARGE SCALE GENOMIC DNA]</scope>
</reference>
<comment type="caution">
    <text evidence="2">The sequence shown here is derived from an EMBL/GenBank/DDBJ whole genome shotgun (WGS) entry which is preliminary data.</text>
</comment>
<accession>A0A4Y2S8L9</accession>
<evidence type="ECO:0000256" key="1">
    <source>
        <dbReference type="SAM" id="MobiDB-lite"/>
    </source>
</evidence>
<gene>
    <name evidence="2" type="ORF">AVEN_18534_1</name>
</gene>
<evidence type="ECO:0000313" key="2">
    <source>
        <dbReference type="EMBL" id="GBN84193.1"/>
    </source>
</evidence>
<sequence>MGHGQSVCNENIRGSHLECNSVTPQMGSLINLRTQRNTPRIPLAGFGKINVALNNSMNDFMSDSEVGDDESPGETSRKYEGTESTE</sequence>
<proteinExistence type="predicted"/>
<evidence type="ECO:0000313" key="3">
    <source>
        <dbReference type="Proteomes" id="UP000499080"/>
    </source>
</evidence>
<keyword evidence="3" id="KW-1185">Reference proteome</keyword>
<dbReference type="EMBL" id="BGPR01020258">
    <property type="protein sequence ID" value="GBN84193.1"/>
    <property type="molecule type" value="Genomic_DNA"/>
</dbReference>
<name>A0A4Y2S8L9_ARAVE</name>
<dbReference type="AlphaFoldDB" id="A0A4Y2S8L9"/>
<protein>
    <submittedName>
        <fullName evidence="2">Uncharacterized protein</fullName>
    </submittedName>
</protein>
<organism evidence="2 3">
    <name type="scientific">Araneus ventricosus</name>
    <name type="common">Orbweaver spider</name>
    <name type="synonym">Epeira ventricosa</name>
    <dbReference type="NCBI Taxonomy" id="182803"/>
    <lineage>
        <taxon>Eukaryota</taxon>
        <taxon>Metazoa</taxon>
        <taxon>Ecdysozoa</taxon>
        <taxon>Arthropoda</taxon>
        <taxon>Chelicerata</taxon>
        <taxon>Arachnida</taxon>
        <taxon>Araneae</taxon>
        <taxon>Araneomorphae</taxon>
        <taxon>Entelegynae</taxon>
        <taxon>Araneoidea</taxon>
        <taxon>Araneidae</taxon>
        <taxon>Araneus</taxon>
    </lineage>
</organism>